<dbReference type="EMBL" id="JAGWCR010000009">
    <property type="protein sequence ID" value="MBS3650311.1"/>
    <property type="molecule type" value="Genomic_DNA"/>
</dbReference>
<evidence type="ECO:0000256" key="4">
    <source>
        <dbReference type="ARBA" id="ARBA00022989"/>
    </source>
</evidence>
<dbReference type="InterPro" id="IPR002549">
    <property type="entry name" value="AI-2E-like"/>
</dbReference>
<keyword evidence="4 6" id="KW-1133">Transmembrane helix</keyword>
<evidence type="ECO:0000256" key="6">
    <source>
        <dbReference type="SAM" id="Phobius"/>
    </source>
</evidence>
<keyword evidence="8" id="KW-1185">Reference proteome</keyword>
<dbReference type="Proteomes" id="UP000680348">
    <property type="component" value="Unassembled WGS sequence"/>
</dbReference>
<dbReference type="PANTHER" id="PTHR21716">
    <property type="entry name" value="TRANSMEMBRANE PROTEIN"/>
    <property type="match status" value="1"/>
</dbReference>
<evidence type="ECO:0000256" key="3">
    <source>
        <dbReference type="ARBA" id="ARBA00022692"/>
    </source>
</evidence>
<evidence type="ECO:0000256" key="2">
    <source>
        <dbReference type="ARBA" id="ARBA00009773"/>
    </source>
</evidence>
<reference evidence="7" key="1">
    <citation type="submission" date="2021-04" db="EMBL/GenBank/DDBJ databases">
        <title>Pseudaminobacter soli sp. nov., isolated from paddy soil contaminated by heavy metals.</title>
        <authorList>
            <person name="Zhang K."/>
        </authorList>
    </citation>
    <scope>NUCLEOTIDE SEQUENCE</scope>
    <source>
        <strain evidence="7">19-2017</strain>
    </source>
</reference>
<proteinExistence type="inferred from homology"/>
<evidence type="ECO:0000256" key="5">
    <source>
        <dbReference type="ARBA" id="ARBA00023136"/>
    </source>
</evidence>
<protein>
    <submittedName>
        <fullName evidence="7">AI-2E family transporter</fullName>
    </submittedName>
</protein>
<dbReference type="Pfam" id="PF01594">
    <property type="entry name" value="AI-2E_transport"/>
    <property type="match status" value="1"/>
</dbReference>
<feature type="transmembrane region" description="Helical" evidence="6">
    <location>
        <begin position="267"/>
        <end position="289"/>
    </location>
</feature>
<feature type="transmembrane region" description="Helical" evidence="6">
    <location>
        <begin position="12"/>
        <end position="31"/>
    </location>
</feature>
<feature type="transmembrane region" description="Helical" evidence="6">
    <location>
        <begin position="309"/>
        <end position="337"/>
    </location>
</feature>
<dbReference type="AlphaFoldDB" id="A0A942DZ61"/>
<dbReference type="RefSeq" id="WP_188255873.1">
    <property type="nucleotide sequence ID" value="NZ_JABVCF010000009.1"/>
</dbReference>
<feature type="transmembrane region" description="Helical" evidence="6">
    <location>
        <begin position="233"/>
        <end position="255"/>
    </location>
</feature>
<evidence type="ECO:0000313" key="7">
    <source>
        <dbReference type="EMBL" id="MBS3650311.1"/>
    </source>
</evidence>
<feature type="transmembrane region" description="Helical" evidence="6">
    <location>
        <begin position="206"/>
        <end position="227"/>
    </location>
</feature>
<keyword evidence="3 6" id="KW-0812">Transmembrane</keyword>
<accession>A0A942DZ61</accession>
<comment type="caution">
    <text evidence="7">The sequence shown here is derived from an EMBL/GenBank/DDBJ whole genome shotgun (WGS) entry which is preliminary data.</text>
</comment>
<feature type="transmembrane region" description="Helical" evidence="6">
    <location>
        <begin position="67"/>
        <end position="88"/>
    </location>
</feature>
<organism evidence="7 8">
    <name type="scientific">Pseudaminobacter soli</name>
    <name type="common">ex Zhang et al. 2022</name>
    <dbReference type="NCBI Taxonomy" id="2831468"/>
    <lineage>
        <taxon>Bacteria</taxon>
        <taxon>Pseudomonadati</taxon>
        <taxon>Pseudomonadota</taxon>
        <taxon>Alphaproteobacteria</taxon>
        <taxon>Hyphomicrobiales</taxon>
        <taxon>Phyllobacteriaceae</taxon>
        <taxon>Pseudaminobacter</taxon>
    </lineage>
</organism>
<evidence type="ECO:0000256" key="1">
    <source>
        <dbReference type="ARBA" id="ARBA00004141"/>
    </source>
</evidence>
<keyword evidence="5 6" id="KW-0472">Membrane</keyword>
<name>A0A942DZ61_9HYPH</name>
<evidence type="ECO:0000313" key="8">
    <source>
        <dbReference type="Proteomes" id="UP000680348"/>
    </source>
</evidence>
<gene>
    <name evidence="7" type="ORF">KEU06_16980</name>
</gene>
<comment type="subcellular location">
    <subcellularLocation>
        <location evidence="1">Membrane</location>
        <topology evidence="1">Multi-pass membrane protein</topology>
    </subcellularLocation>
</comment>
<dbReference type="PANTHER" id="PTHR21716:SF4">
    <property type="entry name" value="TRANSMEMBRANE PROTEIN 245"/>
    <property type="match status" value="1"/>
</dbReference>
<feature type="transmembrane region" description="Helical" evidence="6">
    <location>
        <begin position="148"/>
        <end position="170"/>
    </location>
</feature>
<sequence length="360" mass="38755">MDGNLLARRSLPTLIILIATALGLYLCYALALPFLEPITWSIVLMVILWRTQTWFEARLGRNLSAAVTLLVGAIVIVVPIVFILHLVFTEAASGAGYVASSLRSAEWRSALEDYPRVSAGLAWVERSLDPAGLVGSVASWLTANGTRFVIGSFNQVLMLLLTFYFLFYLLRDRAAVIKFCLDYSPLTETETREIGRRFVDTVHATIFGNLILAVMKGVLGGLVFWWLGLSPPILWGAVMGVVSIVPVIGAFIVWIPAALFLALQGNWLGAIILMIVGSLIAGAIDNFLYPVLVGTRMELHALPTLVGAIGGLFVFGASGLVLGPAIIAVTLTLIGMLKRRFGTASARIRNAEKAAGGQSV</sequence>
<dbReference type="GO" id="GO:0016020">
    <property type="term" value="C:membrane"/>
    <property type="evidence" value="ECO:0007669"/>
    <property type="project" value="UniProtKB-SubCell"/>
</dbReference>
<comment type="similarity">
    <text evidence="2">Belongs to the autoinducer-2 exporter (AI-2E) (TC 2.A.86) family.</text>
</comment>